<evidence type="ECO:0000256" key="4">
    <source>
        <dbReference type="ARBA" id="ARBA00022833"/>
    </source>
</evidence>
<dbReference type="CDD" id="cd01283">
    <property type="entry name" value="cytidine_deaminase"/>
    <property type="match status" value="1"/>
</dbReference>
<feature type="region of interest" description="Disordered" evidence="5">
    <location>
        <begin position="139"/>
        <end position="159"/>
    </location>
</feature>
<gene>
    <name evidence="7" type="ORF">RM844_07325</name>
</gene>
<dbReference type="Gene3D" id="3.40.140.10">
    <property type="entry name" value="Cytidine Deaminase, domain 2"/>
    <property type="match status" value="1"/>
</dbReference>
<evidence type="ECO:0000256" key="3">
    <source>
        <dbReference type="ARBA" id="ARBA00022801"/>
    </source>
</evidence>
<dbReference type="EMBL" id="JAVREO010000003">
    <property type="protein sequence ID" value="MDT0266105.1"/>
    <property type="molecule type" value="Genomic_DNA"/>
</dbReference>
<dbReference type="RefSeq" id="WP_311666108.1">
    <property type="nucleotide sequence ID" value="NZ_JAVREO010000003.1"/>
</dbReference>
<protein>
    <submittedName>
        <fullName evidence="7">Cytidine deaminase</fullName>
        <ecNumber evidence="7">3.5.4.5</ecNumber>
    </submittedName>
</protein>
<dbReference type="SUPFAM" id="SSF53927">
    <property type="entry name" value="Cytidine deaminase-like"/>
    <property type="match status" value="1"/>
</dbReference>
<dbReference type="InterPro" id="IPR003593">
    <property type="entry name" value="AAA+_ATPase"/>
</dbReference>
<dbReference type="SMART" id="SM00382">
    <property type="entry name" value="AAA"/>
    <property type="match status" value="1"/>
</dbReference>
<dbReference type="InterPro" id="IPR016193">
    <property type="entry name" value="Cytidine_deaminase-like"/>
</dbReference>
<dbReference type="PROSITE" id="PS00903">
    <property type="entry name" value="CYT_DCMP_DEAMINASES_1"/>
    <property type="match status" value="1"/>
</dbReference>
<dbReference type="EC" id="3.5.4.5" evidence="7"/>
<dbReference type="InterPro" id="IPR050202">
    <property type="entry name" value="Cyt/Deoxycyt_deaminase"/>
</dbReference>
<dbReference type="InterPro" id="IPR016192">
    <property type="entry name" value="APOBEC/CMP_deaminase_Zn-bd"/>
</dbReference>
<organism evidence="7 8">
    <name type="scientific">Streptomyces chisholmiae</name>
    <dbReference type="NCBI Taxonomy" id="3075540"/>
    <lineage>
        <taxon>Bacteria</taxon>
        <taxon>Bacillati</taxon>
        <taxon>Actinomycetota</taxon>
        <taxon>Actinomycetes</taxon>
        <taxon>Kitasatosporales</taxon>
        <taxon>Streptomycetaceae</taxon>
        <taxon>Streptomyces</taxon>
    </lineage>
</organism>
<keyword evidence="4" id="KW-0862">Zinc</keyword>
<dbReference type="NCBIfam" id="NF005314">
    <property type="entry name" value="PRK06848.1"/>
    <property type="match status" value="1"/>
</dbReference>
<evidence type="ECO:0000313" key="7">
    <source>
        <dbReference type="EMBL" id="MDT0266105.1"/>
    </source>
</evidence>
<keyword evidence="8" id="KW-1185">Reference proteome</keyword>
<accession>A0ABU2JMA1</accession>
<evidence type="ECO:0000259" key="6">
    <source>
        <dbReference type="PROSITE" id="PS51747"/>
    </source>
</evidence>
<reference evidence="8" key="1">
    <citation type="submission" date="2023-07" db="EMBL/GenBank/DDBJ databases">
        <title>30 novel species of actinomycetes from the DSMZ collection.</title>
        <authorList>
            <person name="Nouioui I."/>
        </authorList>
    </citation>
    <scope>NUCLEOTIDE SEQUENCE [LARGE SCALE GENOMIC DNA]</scope>
    <source>
        <strain evidence="8">DSM 44915</strain>
    </source>
</reference>
<feature type="domain" description="CMP/dCMP-type deaminase" evidence="6">
    <location>
        <begin position="203"/>
        <end position="339"/>
    </location>
</feature>
<dbReference type="SUPFAM" id="SSF52540">
    <property type="entry name" value="P-loop containing nucleoside triphosphate hydrolases"/>
    <property type="match status" value="1"/>
</dbReference>
<dbReference type="Pfam" id="PF03308">
    <property type="entry name" value="MeaB"/>
    <property type="match status" value="1"/>
</dbReference>
<evidence type="ECO:0000256" key="1">
    <source>
        <dbReference type="ARBA" id="ARBA00006576"/>
    </source>
</evidence>
<dbReference type="PROSITE" id="PS51747">
    <property type="entry name" value="CYT_DCMP_DEAMINASES_2"/>
    <property type="match status" value="1"/>
</dbReference>
<evidence type="ECO:0000313" key="8">
    <source>
        <dbReference type="Proteomes" id="UP001183410"/>
    </source>
</evidence>
<dbReference type="InterPro" id="IPR027417">
    <property type="entry name" value="P-loop_NTPase"/>
</dbReference>
<proteinExistence type="inferred from homology"/>
<evidence type="ECO:0000256" key="2">
    <source>
        <dbReference type="ARBA" id="ARBA00022723"/>
    </source>
</evidence>
<dbReference type="InterPro" id="IPR002125">
    <property type="entry name" value="CMP_dCMP_dom"/>
</dbReference>
<dbReference type="Gene3D" id="3.40.50.300">
    <property type="entry name" value="P-loop containing nucleotide triphosphate hydrolases"/>
    <property type="match status" value="1"/>
</dbReference>
<comment type="caution">
    <text evidence="7">The sequence shown here is derived from an EMBL/GenBank/DDBJ whole genome shotgun (WGS) entry which is preliminary data.</text>
</comment>
<keyword evidence="2" id="KW-0479">Metal-binding</keyword>
<dbReference type="PANTHER" id="PTHR11644:SF2">
    <property type="entry name" value="CYTIDINE DEAMINASE"/>
    <property type="match status" value="1"/>
</dbReference>
<dbReference type="GO" id="GO:0004126">
    <property type="term" value="F:cytidine deaminase activity"/>
    <property type="evidence" value="ECO:0007669"/>
    <property type="project" value="UniProtKB-EC"/>
</dbReference>
<sequence>MADGDRKTLRLALFGKPGAGKSTTAGILEKALREAGQRVAVVRIAAPLYDVQEFFHARAGAPLRKGQQDGALLNFLGSHFRRTASGFLLEDFAERCALTAFGGVDVILCDDARPADLGGLAEQGFHLVRISAPDAVRRQRKAGRGDATAGQDDHPTELGVDGAVADTELDNSGTLGELESSVTAFVAALKDPGFVGADRAGPDERALAVRALVRHAERTITPRYVEGRHQIGAVVLSGDGRLFTGVHLEAMVGRASICAEAVALGQACLAGATDLRAVVAVRHPKPSEDHDEVRLVPPCGLCRELLLDYGAEIEVVVDSGGTPVLRPLAGLLPHKYRGTKWAVPAGSSAG</sequence>
<dbReference type="Proteomes" id="UP001183410">
    <property type="component" value="Unassembled WGS sequence"/>
</dbReference>
<dbReference type="PANTHER" id="PTHR11644">
    <property type="entry name" value="CYTIDINE DEAMINASE"/>
    <property type="match status" value="1"/>
</dbReference>
<keyword evidence="3 7" id="KW-0378">Hydrolase</keyword>
<dbReference type="Pfam" id="PF00383">
    <property type="entry name" value="dCMP_cyt_deam_1"/>
    <property type="match status" value="1"/>
</dbReference>
<name>A0ABU2JMA1_9ACTN</name>
<comment type="similarity">
    <text evidence="1">Belongs to the cytidine and deoxycytidylate deaminase family.</text>
</comment>
<evidence type="ECO:0000256" key="5">
    <source>
        <dbReference type="SAM" id="MobiDB-lite"/>
    </source>
</evidence>